<evidence type="ECO:0000313" key="2">
    <source>
        <dbReference type="EMBL" id="ARF12441.1"/>
    </source>
</evidence>
<name>A0A1V0SLA3_9VIRU</name>
<keyword evidence="1" id="KW-1133">Transmembrane helix</keyword>
<proteinExistence type="predicted"/>
<gene>
    <name evidence="2" type="ORF">Klosneuvirus_6_3</name>
</gene>
<accession>A0A1V0SLA3</accession>
<organism evidence="2">
    <name type="scientific">Klosneuvirus KNV1</name>
    <dbReference type="NCBI Taxonomy" id="1977640"/>
    <lineage>
        <taxon>Viruses</taxon>
        <taxon>Varidnaviria</taxon>
        <taxon>Bamfordvirae</taxon>
        <taxon>Nucleocytoviricota</taxon>
        <taxon>Megaviricetes</taxon>
        <taxon>Imitervirales</taxon>
        <taxon>Mimiviridae</taxon>
        <taxon>Klosneuvirinae</taxon>
        <taxon>Klosneuvirus</taxon>
    </lineage>
</organism>
<dbReference type="EMBL" id="KY684113">
    <property type="protein sequence ID" value="ARF12441.1"/>
    <property type="molecule type" value="Genomic_DNA"/>
</dbReference>
<feature type="transmembrane region" description="Helical" evidence="1">
    <location>
        <begin position="137"/>
        <end position="156"/>
    </location>
</feature>
<keyword evidence="1" id="KW-0812">Transmembrane</keyword>
<sequence length="159" mass="18334">MEGILHDNNAGILAEEKLNEPDVNGWAQLLEHHDSNKINSTSLTKIDGLDGADEEDVYGSELQNVDGVLHTPFYDRFLTTRATVPWLAEKQEWTFLNRTKPLNEQPYKSYRELRLNPIPSSNYGAANLEHFDIGQNWIFKLFSLIIIIFVVYRLMVEIK</sequence>
<reference evidence="2" key="1">
    <citation type="journal article" date="2017" name="Science">
        <title>Giant viruses with an expanded complement of translation system components.</title>
        <authorList>
            <person name="Schulz F."/>
            <person name="Yutin N."/>
            <person name="Ivanova N.N."/>
            <person name="Ortega D.R."/>
            <person name="Lee T.K."/>
            <person name="Vierheilig J."/>
            <person name="Daims H."/>
            <person name="Horn M."/>
            <person name="Wagner M."/>
            <person name="Jensen G.J."/>
            <person name="Kyrpides N.C."/>
            <person name="Koonin E.V."/>
            <person name="Woyke T."/>
        </authorList>
    </citation>
    <scope>NUCLEOTIDE SEQUENCE</scope>
    <source>
        <strain evidence="2">KNV1</strain>
    </source>
</reference>
<evidence type="ECO:0000256" key="1">
    <source>
        <dbReference type="SAM" id="Phobius"/>
    </source>
</evidence>
<protein>
    <submittedName>
        <fullName evidence="2">Uncharacterized protein</fullName>
    </submittedName>
</protein>
<keyword evidence="1" id="KW-0472">Membrane</keyword>